<feature type="compositionally biased region" description="Basic and acidic residues" evidence="2">
    <location>
        <begin position="16"/>
        <end position="37"/>
    </location>
</feature>
<evidence type="ECO:0000256" key="2">
    <source>
        <dbReference type="SAM" id="MobiDB-lite"/>
    </source>
</evidence>
<dbReference type="EMBL" id="PFAP01000045">
    <property type="protein sequence ID" value="PIR93658.1"/>
    <property type="molecule type" value="Genomic_DNA"/>
</dbReference>
<evidence type="ECO:0000313" key="3">
    <source>
        <dbReference type="EMBL" id="PIR93658.1"/>
    </source>
</evidence>
<sequence length="348" mass="40044">MKMKLMPNETQTPLDSKQEQMTAERKKAEASAEKEAKKRTSFLSGLFKGRFGTKKPEDPMAVLQEQALLENEQFDEELKNLVDDGFEQMIDANSKLKPTNREEIARATKLVESFDISKIEGQKEKFEALFKLAEAVRVITRALEVFKKIDTTISNPDEMDTTYFSDEEIYLSPFASALTQFNRASHDIFSYDQLIRDPNASSMYLIDQKKAEASYQSAKKEITALKADMQRRRDELDGHIMLYSTRKTAAEIKSARLFDQMSDDMKDLLKEEMATKIMDFALKDDKIKAKLRDAIRIETGRIPDEQTLHQQVEFAFRRKFDAFDGNLMMGLYSASMDLGKLAQPEKRQ</sequence>
<comment type="caution">
    <text evidence="3">The sequence shown here is derived from an EMBL/GenBank/DDBJ whole genome shotgun (WGS) entry which is preliminary data.</text>
</comment>
<evidence type="ECO:0000313" key="4">
    <source>
        <dbReference type="Proteomes" id="UP000229901"/>
    </source>
</evidence>
<proteinExistence type="predicted"/>
<protein>
    <submittedName>
        <fullName evidence="3">Uncharacterized protein</fullName>
    </submittedName>
</protein>
<reference evidence="4" key="1">
    <citation type="submission" date="2017-09" db="EMBL/GenBank/DDBJ databases">
        <title>Depth-based differentiation of microbial function through sediment-hosted aquifers and enrichment of novel symbionts in the deep terrestrial subsurface.</title>
        <authorList>
            <person name="Probst A.J."/>
            <person name="Ladd B."/>
            <person name="Jarett J.K."/>
            <person name="Geller-Mcgrath D.E."/>
            <person name="Sieber C.M.K."/>
            <person name="Emerson J.B."/>
            <person name="Anantharaman K."/>
            <person name="Thomas B.C."/>
            <person name="Malmstrom R."/>
            <person name="Stieglmeier M."/>
            <person name="Klingl A."/>
            <person name="Woyke T."/>
            <person name="Ryan C.M."/>
            <person name="Banfield J.F."/>
        </authorList>
    </citation>
    <scope>NUCLEOTIDE SEQUENCE [LARGE SCALE GENOMIC DNA]</scope>
</reference>
<evidence type="ECO:0000256" key="1">
    <source>
        <dbReference type="SAM" id="Coils"/>
    </source>
</evidence>
<dbReference type="Proteomes" id="UP000229901">
    <property type="component" value="Unassembled WGS sequence"/>
</dbReference>
<name>A0A2H0V3P2_9BACT</name>
<gene>
    <name evidence="3" type="ORF">COT97_05295</name>
</gene>
<dbReference type="AlphaFoldDB" id="A0A2H0V3P2"/>
<accession>A0A2H0V3P2</accession>
<keyword evidence="1" id="KW-0175">Coiled coil</keyword>
<organism evidence="3 4">
    <name type="scientific">Candidatus Falkowbacteria bacterium CG10_big_fil_rev_8_21_14_0_10_39_11</name>
    <dbReference type="NCBI Taxonomy" id="1974565"/>
    <lineage>
        <taxon>Bacteria</taxon>
        <taxon>Candidatus Falkowiibacteriota</taxon>
    </lineage>
</organism>
<feature type="region of interest" description="Disordered" evidence="2">
    <location>
        <begin position="1"/>
        <end position="37"/>
    </location>
</feature>
<feature type="coiled-coil region" evidence="1">
    <location>
        <begin position="208"/>
        <end position="235"/>
    </location>
</feature>